<accession>A0A6A6WKR5</accession>
<name>A0A6A6WKR5_9PEZI</name>
<feature type="transmembrane region" description="Helical" evidence="1">
    <location>
        <begin position="41"/>
        <end position="61"/>
    </location>
</feature>
<proteinExistence type="predicted"/>
<keyword evidence="1" id="KW-0812">Transmembrane</keyword>
<evidence type="ECO:0000256" key="1">
    <source>
        <dbReference type="SAM" id="Phobius"/>
    </source>
</evidence>
<reference evidence="2" key="1">
    <citation type="journal article" date="2020" name="Stud. Mycol.">
        <title>101 Dothideomycetes genomes: a test case for predicting lifestyles and emergence of pathogens.</title>
        <authorList>
            <person name="Haridas S."/>
            <person name="Albert R."/>
            <person name="Binder M."/>
            <person name="Bloem J."/>
            <person name="Labutti K."/>
            <person name="Salamov A."/>
            <person name="Andreopoulos B."/>
            <person name="Baker S."/>
            <person name="Barry K."/>
            <person name="Bills G."/>
            <person name="Bluhm B."/>
            <person name="Cannon C."/>
            <person name="Castanera R."/>
            <person name="Culley D."/>
            <person name="Daum C."/>
            <person name="Ezra D."/>
            <person name="Gonzalez J."/>
            <person name="Henrissat B."/>
            <person name="Kuo A."/>
            <person name="Liang C."/>
            <person name="Lipzen A."/>
            <person name="Lutzoni F."/>
            <person name="Magnuson J."/>
            <person name="Mondo S."/>
            <person name="Nolan M."/>
            <person name="Ohm R."/>
            <person name="Pangilinan J."/>
            <person name="Park H.-J."/>
            <person name="Ramirez L."/>
            <person name="Alfaro M."/>
            <person name="Sun H."/>
            <person name="Tritt A."/>
            <person name="Yoshinaga Y."/>
            <person name="Zwiers L.-H."/>
            <person name="Turgeon B."/>
            <person name="Goodwin S."/>
            <person name="Spatafora J."/>
            <person name="Crous P."/>
            <person name="Grigoriev I."/>
        </authorList>
    </citation>
    <scope>NUCLEOTIDE SEQUENCE</scope>
    <source>
        <strain evidence="2">CBS 121739</strain>
    </source>
</reference>
<dbReference type="EMBL" id="ML996565">
    <property type="protein sequence ID" value="KAF2762762.1"/>
    <property type="molecule type" value="Genomic_DNA"/>
</dbReference>
<dbReference type="AlphaFoldDB" id="A0A6A6WKR5"/>
<evidence type="ECO:0000313" key="3">
    <source>
        <dbReference type="Proteomes" id="UP000799437"/>
    </source>
</evidence>
<organism evidence="2 3">
    <name type="scientific">Pseudovirgaria hyperparasitica</name>
    <dbReference type="NCBI Taxonomy" id="470096"/>
    <lineage>
        <taxon>Eukaryota</taxon>
        <taxon>Fungi</taxon>
        <taxon>Dikarya</taxon>
        <taxon>Ascomycota</taxon>
        <taxon>Pezizomycotina</taxon>
        <taxon>Dothideomycetes</taxon>
        <taxon>Dothideomycetes incertae sedis</taxon>
        <taxon>Acrospermales</taxon>
        <taxon>Acrospermaceae</taxon>
        <taxon>Pseudovirgaria</taxon>
    </lineage>
</organism>
<keyword evidence="1" id="KW-0472">Membrane</keyword>
<gene>
    <name evidence="2" type="ORF">EJ05DRAFT_13658</name>
</gene>
<keyword evidence="3" id="KW-1185">Reference proteome</keyword>
<dbReference type="Proteomes" id="UP000799437">
    <property type="component" value="Unassembled WGS sequence"/>
</dbReference>
<protein>
    <submittedName>
        <fullName evidence="2">Uncharacterized protein</fullName>
    </submittedName>
</protein>
<keyword evidence="1" id="KW-1133">Transmembrane helix</keyword>
<evidence type="ECO:0000313" key="2">
    <source>
        <dbReference type="EMBL" id="KAF2762762.1"/>
    </source>
</evidence>
<dbReference type="GeneID" id="54480243"/>
<dbReference type="RefSeq" id="XP_033605213.1">
    <property type="nucleotide sequence ID" value="XM_033739189.1"/>
</dbReference>
<sequence>MRRWPCTDMALPNRTTSLYNKRFSRSLSLTQPFEATSARKIRTYCLLFFSYVEMWAGLTFWRFGMSTRKRCIFILIGECRPPSIFVTRSLHVTVVTRHVRGAKGVFHMMLRIPLLSGTCHGGCV</sequence>